<name>A0AAV4DDA8_9GAST</name>
<sequence>MESLSALTLTLALVGKSFIAGGWAAVQVFSAETFPTVIRNIGIAICSISARVGGIVAPQFVYLGNFSKAVPFTIFGSVALACSLLLLLLRETRGQPLPDALHGEQRSSPDSLEIPGQCEDLMDKQQCVTNGHCLHKHDHGQGDGQL</sequence>
<evidence type="ECO:0000256" key="2">
    <source>
        <dbReference type="ARBA" id="ARBA00022692"/>
    </source>
</evidence>
<organism evidence="8 9">
    <name type="scientific">Plakobranchus ocellatus</name>
    <dbReference type="NCBI Taxonomy" id="259542"/>
    <lineage>
        <taxon>Eukaryota</taxon>
        <taxon>Metazoa</taxon>
        <taxon>Spiralia</taxon>
        <taxon>Lophotrochozoa</taxon>
        <taxon>Mollusca</taxon>
        <taxon>Gastropoda</taxon>
        <taxon>Heterobranchia</taxon>
        <taxon>Euthyneura</taxon>
        <taxon>Panpulmonata</taxon>
        <taxon>Sacoglossa</taxon>
        <taxon>Placobranchoidea</taxon>
        <taxon>Plakobranchidae</taxon>
        <taxon>Plakobranchus</taxon>
    </lineage>
</organism>
<reference evidence="8 9" key="1">
    <citation type="journal article" date="2021" name="Elife">
        <title>Chloroplast acquisition without the gene transfer in kleptoplastic sea slugs, Plakobranchus ocellatus.</title>
        <authorList>
            <person name="Maeda T."/>
            <person name="Takahashi S."/>
            <person name="Yoshida T."/>
            <person name="Shimamura S."/>
            <person name="Takaki Y."/>
            <person name="Nagai Y."/>
            <person name="Toyoda A."/>
            <person name="Suzuki Y."/>
            <person name="Arimoto A."/>
            <person name="Ishii H."/>
            <person name="Satoh N."/>
            <person name="Nishiyama T."/>
            <person name="Hasebe M."/>
            <person name="Maruyama T."/>
            <person name="Minagawa J."/>
            <person name="Obokata J."/>
            <person name="Shigenobu S."/>
        </authorList>
    </citation>
    <scope>NUCLEOTIDE SEQUENCE [LARGE SCALE GENOMIC DNA]</scope>
</reference>
<proteinExistence type="predicted"/>
<keyword evidence="4 5" id="KW-0472">Membrane</keyword>
<evidence type="ECO:0000256" key="6">
    <source>
        <dbReference type="SAM" id="SignalP"/>
    </source>
</evidence>
<evidence type="ECO:0000256" key="3">
    <source>
        <dbReference type="ARBA" id="ARBA00022989"/>
    </source>
</evidence>
<evidence type="ECO:0000256" key="4">
    <source>
        <dbReference type="ARBA" id="ARBA00023136"/>
    </source>
</evidence>
<dbReference type="GO" id="GO:0016020">
    <property type="term" value="C:membrane"/>
    <property type="evidence" value="ECO:0007669"/>
    <property type="project" value="UniProtKB-SubCell"/>
</dbReference>
<comment type="subcellular location">
    <subcellularLocation>
        <location evidence="1">Membrane</location>
        <topology evidence="1">Multi-pass membrane protein</topology>
    </subcellularLocation>
</comment>
<gene>
    <name evidence="8" type="ORF">PoB_006844500</name>
</gene>
<dbReference type="Gene3D" id="1.20.1250.20">
    <property type="entry name" value="MFS general substrate transporter like domains"/>
    <property type="match status" value="1"/>
</dbReference>
<protein>
    <submittedName>
        <fullName evidence="8">Solute carrier family 22 member 15-like</fullName>
    </submittedName>
</protein>
<evidence type="ECO:0000259" key="7">
    <source>
        <dbReference type="PROSITE" id="PS50850"/>
    </source>
</evidence>
<dbReference type="EMBL" id="BLXT01007741">
    <property type="protein sequence ID" value="GFO41940.1"/>
    <property type="molecule type" value="Genomic_DNA"/>
</dbReference>
<dbReference type="PROSITE" id="PS50850">
    <property type="entry name" value="MFS"/>
    <property type="match status" value="1"/>
</dbReference>
<dbReference type="InterPro" id="IPR020846">
    <property type="entry name" value="MFS_dom"/>
</dbReference>
<evidence type="ECO:0000256" key="1">
    <source>
        <dbReference type="ARBA" id="ARBA00004141"/>
    </source>
</evidence>
<keyword evidence="3 5" id="KW-1133">Transmembrane helix</keyword>
<keyword evidence="9" id="KW-1185">Reference proteome</keyword>
<keyword evidence="2 5" id="KW-0812">Transmembrane</keyword>
<feature type="domain" description="Major facilitator superfamily (MFS) profile" evidence="7">
    <location>
        <begin position="1"/>
        <end position="94"/>
    </location>
</feature>
<feature type="chain" id="PRO_5043450207" evidence="6">
    <location>
        <begin position="25"/>
        <end position="146"/>
    </location>
</feature>
<evidence type="ECO:0000313" key="9">
    <source>
        <dbReference type="Proteomes" id="UP000735302"/>
    </source>
</evidence>
<accession>A0AAV4DDA8</accession>
<feature type="transmembrane region" description="Helical" evidence="5">
    <location>
        <begin position="69"/>
        <end position="89"/>
    </location>
</feature>
<dbReference type="AlphaFoldDB" id="A0AAV4DDA8"/>
<dbReference type="PANTHER" id="PTHR24064">
    <property type="entry name" value="SOLUTE CARRIER FAMILY 22 MEMBER"/>
    <property type="match status" value="1"/>
</dbReference>
<keyword evidence="6" id="KW-0732">Signal</keyword>
<evidence type="ECO:0000313" key="8">
    <source>
        <dbReference type="EMBL" id="GFO41940.1"/>
    </source>
</evidence>
<dbReference type="SUPFAM" id="SSF103473">
    <property type="entry name" value="MFS general substrate transporter"/>
    <property type="match status" value="1"/>
</dbReference>
<evidence type="ECO:0000256" key="5">
    <source>
        <dbReference type="SAM" id="Phobius"/>
    </source>
</evidence>
<dbReference type="Proteomes" id="UP000735302">
    <property type="component" value="Unassembled WGS sequence"/>
</dbReference>
<feature type="signal peptide" evidence="6">
    <location>
        <begin position="1"/>
        <end position="24"/>
    </location>
</feature>
<dbReference type="InterPro" id="IPR036259">
    <property type="entry name" value="MFS_trans_sf"/>
</dbReference>
<dbReference type="GO" id="GO:0022857">
    <property type="term" value="F:transmembrane transporter activity"/>
    <property type="evidence" value="ECO:0007669"/>
    <property type="project" value="InterPro"/>
</dbReference>
<comment type="caution">
    <text evidence="8">The sequence shown here is derived from an EMBL/GenBank/DDBJ whole genome shotgun (WGS) entry which is preliminary data.</text>
</comment>